<comment type="similarity">
    <text evidence="1">Belongs to the bacterial reverse transcriptase family.</text>
</comment>
<gene>
    <name evidence="3" type="primary">ltrA</name>
    <name evidence="3" type="ORF">FKG94_28495</name>
</gene>
<dbReference type="Pfam" id="PF00078">
    <property type="entry name" value="RVT_1"/>
    <property type="match status" value="1"/>
</dbReference>
<keyword evidence="3" id="KW-0695">RNA-directed DNA polymerase</keyword>
<feature type="domain" description="Reverse transcriptase" evidence="2">
    <location>
        <begin position="71"/>
        <end position="317"/>
    </location>
</feature>
<dbReference type="PROSITE" id="PS50878">
    <property type="entry name" value="RT_POL"/>
    <property type="match status" value="1"/>
</dbReference>
<name>A0A545SKU1_9GAMM</name>
<dbReference type="EMBL" id="VHSG01000069">
    <property type="protein sequence ID" value="TQV65595.1"/>
    <property type="molecule type" value="Genomic_DNA"/>
</dbReference>
<dbReference type="EC" id="2.7.7.49" evidence="3"/>
<accession>A0A545SKU1</accession>
<dbReference type="InterPro" id="IPR030931">
    <property type="entry name" value="Group_II_RT_mat"/>
</dbReference>
<dbReference type="Gene3D" id="3.30.70.270">
    <property type="match status" value="1"/>
</dbReference>
<keyword evidence="3" id="KW-0548">Nucleotidyltransferase</keyword>
<organism evidence="3 4">
    <name type="scientific">Exilibacterium tricleocarpae</name>
    <dbReference type="NCBI Taxonomy" id="2591008"/>
    <lineage>
        <taxon>Bacteria</taxon>
        <taxon>Pseudomonadati</taxon>
        <taxon>Pseudomonadota</taxon>
        <taxon>Gammaproteobacteria</taxon>
        <taxon>Cellvibrionales</taxon>
        <taxon>Cellvibrionaceae</taxon>
        <taxon>Exilibacterium</taxon>
    </lineage>
</organism>
<dbReference type="CDD" id="cd01651">
    <property type="entry name" value="RT_G2_intron"/>
    <property type="match status" value="1"/>
</dbReference>
<protein>
    <submittedName>
        <fullName evidence="3">Group II intron reverse transcriptase/maturase</fullName>
        <ecNumber evidence="3">2.7.7.49</ecNumber>
    </submittedName>
</protein>
<dbReference type="PANTHER" id="PTHR34047">
    <property type="entry name" value="NUCLEAR INTRON MATURASE 1, MITOCHONDRIAL-RELATED"/>
    <property type="match status" value="1"/>
</dbReference>
<evidence type="ECO:0000259" key="2">
    <source>
        <dbReference type="PROSITE" id="PS50878"/>
    </source>
</evidence>
<dbReference type="InterPro" id="IPR000477">
    <property type="entry name" value="RT_dom"/>
</dbReference>
<dbReference type="InterPro" id="IPR043502">
    <property type="entry name" value="DNA/RNA_pol_sf"/>
</dbReference>
<keyword evidence="3" id="KW-0808">Transferase</keyword>
<dbReference type="RefSeq" id="WP_142930347.1">
    <property type="nucleotide sequence ID" value="NZ_ML660144.1"/>
</dbReference>
<dbReference type="OrthoDB" id="9793236at2"/>
<evidence type="ECO:0000313" key="4">
    <source>
        <dbReference type="Proteomes" id="UP000319732"/>
    </source>
</evidence>
<dbReference type="Proteomes" id="UP000319732">
    <property type="component" value="Unassembled WGS sequence"/>
</dbReference>
<sequence length="431" mass="50940">MGSLTVSLKLRQLRMQAREHPERVFTTLHHLIDVDFLREAYYQTNKQAAAGVDGVTVAEYAANLDNNLADLYRRYREGSYVAPFVKRVWIEKEDKSQRPIGIPTLEDKILQRAVAILLGAIYEIDFYDFSYGFREKRSAHDAIKALRDGCFREKASVIIDADISKFFDTMPHDRIREMLRLRINDGKIMCLIGKWLKAGVVEKDNIRYPVCGSPQGGSISPMIANIFLHHALDEWYVKQVRPRLARRSFLIRFADDFVLGCEDEADGERLMKVLPKRFEKYGLRIHPDKSKMICFQWPSKYSAKSGNGTFDFLGFTHYWGKSRNGNWVIKRQTMRKRQARAMRNLYTYCRSSKHDPIKEQYQRLCSKLYGLYNYYGVRGNYRALWMLYQHVRDCWRRWLGRRTRDGYISWEKFEKFLAVWKLPRPRITKMV</sequence>
<dbReference type="GO" id="GO:0003964">
    <property type="term" value="F:RNA-directed DNA polymerase activity"/>
    <property type="evidence" value="ECO:0007669"/>
    <property type="project" value="UniProtKB-KW"/>
</dbReference>
<dbReference type="NCBIfam" id="TIGR04416">
    <property type="entry name" value="group_II_RT_mat"/>
    <property type="match status" value="1"/>
</dbReference>
<proteinExistence type="inferred from homology"/>
<keyword evidence="4" id="KW-1185">Reference proteome</keyword>
<dbReference type="InterPro" id="IPR043128">
    <property type="entry name" value="Rev_trsase/Diguanyl_cyclase"/>
</dbReference>
<reference evidence="3 4" key="1">
    <citation type="submission" date="2019-06" db="EMBL/GenBank/DDBJ databases">
        <title>Whole genome sequence for Cellvibrionaceae sp. R142.</title>
        <authorList>
            <person name="Wang G."/>
        </authorList>
    </citation>
    <scope>NUCLEOTIDE SEQUENCE [LARGE SCALE GENOMIC DNA]</scope>
    <source>
        <strain evidence="3 4">R142</strain>
    </source>
</reference>
<dbReference type="PANTHER" id="PTHR34047:SF8">
    <property type="entry name" value="PROTEIN YKFC"/>
    <property type="match status" value="1"/>
</dbReference>
<comment type="caution">
    <text evidence="3">The sequence shown here is derived from an EMBL/GenBank/DDBJ whole genome shotgun (WGS) entry which is preliminary data.</text>
</comment>
<dbReference type="AlphaFoldDB" id="A0A545SKU1"/>
<evidence type="ECO:0000313" key="3">
    <source>
        <dbReference type="EMBL" id="TQV65595.1"/>
    </source>
</evidence>
<dbReference type="InterPro" id="IPR051083">
    <property type="entry name" value="GrpII_Intron_Splice-Mob/Def"/>
</dbReference>
<dbReference type="SUPFAM" id="SSF56672">
    <property type="entry name" value="DNA/RNA polymerases"/>
    <property type="match status" value="1"/>
</dbReference>
<evidence type="ECO:0000256" key="1">
    <source>
        <dbReference type="ARBA" id="ARBA00034120"/>
    </source>
</evidence>